<dbReference type="PANTHER" id="PTHR30290">
    <property type="entry name" value="PERIPLASMIC BINDING COMPONENT OF ABC TRANSPORTER"/>
    <property type="match status" value="1"/>
</dbReference>
<geneLocation type="plasmid" evidence="6 7">
    <name>pHl5678-2</name>
</geneLocation>
<organism evidence="6 7">
    <name type="scientific">Haloferax larsenii</name>
    <dbReference type="NCBI Taxonomy" id="302484"/>
    <lineage>
        <taxon>Archaea</taxon>
        <taxon>Methanobacteriati</taxon>
        <taxon>Methanobacteriota</taxon>
        <taxon>Stenosarchaea group</taxon>
        <taxon>Halobacteria</taxon>
        <taxon>Halobacteriales</taxon>
        <taxon>Haloferacaceae</taxon>
        <taxon>Haloferax</taxon>
    </lineage>
</organism>
<dbReference type="RefSeq" id="WP_007541355.1">
    <property type="nucleotide sequence ID" value="NZ_CP078065.1"/>
</dbReference>
<dbReference type="Gene3D" id="3.10.105.10">
    <property type="entry name" value="Dipeptide-binding Protein, Domain 3"/>
    <property type="match status" value="1"/>
</dbReference>
<dbReference type="PIRSF" id="PIRSF002741">
    <property type="entry name" value="MppA"/>
    <property type="match status" value="1"/>
</dbReference>
<evidence type="ECO:0000259" key="5">
    <source>
        <dbReference type="Pfam" id="PF00496"/>
    </source>
</evidence>
<evidence type="ECO:0000313" key="6">
    <source>
        <dbReference type="EMBL" id="UVE52252.1"/>
    </source>
</evidence>
<dbReference type="CDD" id="cd08490">
    <property type="entry name" value="PBP2_NikA_DppA_OppA_like_3"/>
    <property type="match status" value="1"/>
</dbReference>
<name>A0ABY5RIR2_HALLR</name>
<dbReference type="InterPro" id="IPR039424">
    <property type="entry name" value="SBP_5"/>
</dbReference>
<dbReference type="InterPro" id="IPR030678">
    <property type="entry name" value="Peptide/Ni-bd"/>
</dbReference>
<keyword evidence="4" id="KW-0732">Signal</keyword>
<evidence type="ECO:0000256" key="1">
    <source>
        <dbReference type="ARBA" id="ARBA00004196"/>
    </source>
</evidence>
<dbReference type="SUPFAM" id="SSF53850">
    <property type="entry name" value="Periplasmic binding protein-like II"/>
    <property type="match status" value="1"/>
</dbReference>
<accession>A0ABY5RIR2</accession>
<evidence type="ECO:0000256" key="2">
    <source>
        <dbReference type="ARBA" id="ARBA00005695"/>
    </source>
</evidence>
<evidence type="ECO:0000256" key="3">
    <source>
        <dbReference type="ARBA" id="ARBA00022448"/>
    </source>
</evidence>
<dbReference type="Gene3D" id="3.40.190.10">
    <property type="entry name" value="Periplasmic binding protein-like II"/>
    <property type="match status" value="1"/>
</dbReference>
<gene>
    <name evidence="6" type="ORF">KU306_18145</name>
</gene>
<dbReference type="GeneID" id="74530880"/>
<sequence length="523" mass="58148">MVDITRRQTLFGLATGVSGLGGYWALGGDWVSGDDGAPSGDDAEADTITVGSPWTPDSLDPVVNGWLWRRISVLEPLLTVDYDATVAPGLATDWRRVDDVTWEFDLREGVTFHDGTDLTATTALPSLRRAFESSSMASVPVESVEAADDQTVVIRTDAPFSPLPAHCTRGTTCLVSPAAIADDGSVSEPIGTGPFQFERWRQGSSITATATPDYHGVPPRVETLIYEGITDDQTRRLKLENDELDMARILPNETADTLESRANLTAHTYEIPRARFLVFDVDSSPFSDRRVRSAVMHAVDRDAIVENILSGLGSAAVGPFPSNITDWAVDDLEPYEYNPERARSLLSEAGWEQDGETRTRDGESLSVSIWTYNSRPKLPTIAQVIQRQLQEVGFDVEVTLMESATIKEQAKSGSFDAVLWSSSVLWYPDPDRLSDFVHSEATTMFSGFENETVDRLLEEARRTSDRDERFERYAEVQRIVHREVPIGWLTYYTNVVGTRADIDGYRPHPTESCYHLENVTRQR</sequence>
<comment type="similarity">
    <text evidence="2">Belongs to the bacterial solute-binding protein 5 family.</text>
</comment>
<protein>
    <submittedName>
        <fullName evidence="6">ABC transporter substrate-binding protein</fullName>
    </submittedName>
</protein>
<dbReference type="EMBL" id="CP078065">
    <property type="protein sequence ID" value="UVE52252.1"/>
    <property type="molecule type" value="Genomic_DNA"/>
</dbReference>
<keyword evidence="7" id="KW-1185">Reference proteome</keyword>
<dbReference type="InterPro" id="IPR000914">
    <property type="entry name" value="SBP_5_dom"/>
</dbReference>
<evidence type="ECO:0000313" key="7">
    <source>
        <dbReference type="Proteomes" id="UP001058330"/>
    </source>
</evidence>
<reference evidence="6" key="1">
    <citation type="submission" date="2021-07" db="EMBL/GenBank/DDBJ databases">
        <title>Studies on halocins as antimicrobial molecules from haloarchaea.</title>
        <authorList>
            <person name="Kumar S."/>
            <person name="Khare S.K."/>
        </authorList>
    </citation>
    <scope>NUCLEOTIDE SEQUENCE</scope>
    <source>
        <strain evidence="6">NCIM 5678</strain>
        <plasmid evidence="6">pHl5678-2</plasmid>
    </source>
</reference>
<proteinExistence type="inferred from homology"/>
<dbReference type="Pfam" id="PF00496">
    <property type="entry name" value="SBP_bac_5"/>
    <property type="match status" value="1"/>
</dbReference>
<keyword evidence="6" id="KW-0614">Plasmid</keyword>
<evidence type="ECO:0000256" key="4">
    <source>
        <dbReference type="ARBA" id="ARBA00022729"/>
    </source>
</evidence>
<dbReference type="Proteomes" id="UP001058330">
    <property type="component" value="Plasmid pHl5678-2"/>
</dbReference>
<comment type="subcellular location">
    <subcellularLocation>
        <location evidence="1">Cell envelope</location>
    </subcellularLocation>
</comment>
<feature type="domain" description="Solute-binding protein family 5" evidence="5">
    <location>
        <begin position="86"/>
        <end position="436"/>
    </location>
</feature>
<dbReference type="PANTHER" id="PTHR30290:SF10">
    <property type="entry name" value="PERIPLASMIC OLIGOPEPTIDE-BINDING PROTEIN-RELATED"/>
    <property type="match status" value="1"/>
</dbReference>
<keyword evidence="3" id="KW-0813">Transport</keyword>